<keyword evidence="3" id="KW-1185">Reference proteome</keyword>
<dbReference type="EMBL" id="BNEC01000005">
    <property type="protein sequence ID" value="GHI71215.1"/>
    <property type="molecule type" value="Genomic_DNA"/>
</dbReference>
<feature type="region of interest" description="Disordered" evidence="1">
    <location>
        <begin position="1"/>
        <end position="20"/>
    </location>
</feature>
<feature type="region of interest" description="Disordered" evidence="1">
    <location>
        <begin position="51"/>
        <end position="99"/>
    </location>
</feature>
<evidence type="ECO:0000256" key="1">
    <source>
        <dbReference type="SAM" id="MobiDB-lite"/>
    </source>
</evidence>
<evidence type="ECO:0000313" key="2">
    <source>
        <dbReference type="EMBL" id="GHI71215.1"/>
    </source>
</evidence>
<sequence length="99" mass="10428">MPVENGPFPPTELHQPGHHALQGGDRLVGVKDAAYRLLGSYEFFHGRSLSEPVAPERRPSGVLGSGARKVPGKGGDNAPFLRPELAIPRLGKGSVPRGG</sequence>
<accession>A0ABQ3SSV6</accession>
<organism evidence="2 3">
    <name type="scientific">Streptomyces nojiriensis</name>
    <dbReference type="NCBI Taxonomy" id="66374"/>
    <lineage>
        <taxon>Bacteria</taxon>
        <taxon>Bacillati</taxon>
        <taxon>Actinomycetota</taxon>
        <taxon>Actinomycetes</taxon>
        <taxon>Kitasatosporales</taxon>
        <taxon>Streptomycetaceae</taxon>
        <taxon>Streptomyces</taxon>
    </lineage>
</organism>
<evidence type="ECO:0000313" key="3">
    <source>
        <dbReference type="Proteomes" id="UP000613974"/>
    </source>
</evidence>
<gene>
    <name evidence="2" type="ORF">Snoj_51330</name>
</gene>
<name>A0ABQ3SSV6_9ACTN</name>
<dbReference type="Proteomes" id="UP000613974">
    <property type="component" value="Unassembled WGS sequence"/>
</dbReference>
<comment type="caution">
    <text evidence="2">The sequence shown here is derived from an EMBL/GenBank/DDBJ whole genome shotgun (WGS) entry which is preliminary data.</text>
</comment>
<reference evidence="3" key="1">
    <citation type="submission" date="2023-07" db="EMBL/GenBank/DDBJ databases">
        <title>Whole genome shotgun sequence of Streptomyces nojiriensis NBRC 13794.</title>
        <authorList>
            <person name="Komaki H."/>
            <person name="Tamura T."/>
        </authorList>
    </citation>
    <scope>NUCLEOTIDE SEQUENCE [LARGE SCALE GENOMIC DNA]</scope>
    <source>
        <strain evidence="3">NBRC 13794</strain>
    </source>
</reference>
<protein>
    <submittedName>
        <fullName evidence="2">Uncharacterized protein</fullName>
    </submittedName>
</protein>
<proteinExistence type="predicted"/>